<dbReference type="PANTHER" id="PTHR38797">
    <property type="entry name" value="NUCLEAR PORE COMPLEX PROTEIN NUP85-RELATED"/>
    <property type="match status" value="1"/>
</dbReference>
<dbReference type="Proteomes" id="UP001148299">
    <property type="component" value="Unassembled WGS sequence"/>
</dbReference>
<organism evidence="2 3">
    <name type="scientific">Penicillium brevicompactum</name>
    <dbReference type="NCBI Taxonomy" id="5074"/>
    <lineage>
        <taxon>Eukaryota</taxon>
        <taxon>Fungi</taxon>
        <taxon>Dikarya</taxon>
        <taxon>Ascomycota</taxon>
        <taxon>Pezizomycotina</taxon>
        <taxon>Eurotiomycetes</taxon>
        <taxon>Eurotiomycetidae</taxon>
        <taxon>Eurotiales</taxon>
        <taxon>Aspergillaceae</taxon>
        <taxon>Penicillium</taxon>
    </lineage>
</organism>
<accession>A0A9W9RNZ8</accession>
<comment type="caution">
    <text evidence="2">The sequence shown here is derived from an EMBL/GenBank/DDBJ whole genome shotgun (WGS) entry which is preliminary data.</text>
</comment>
<sequence length="363" mass="41217">MNQLRETLLGPSPHGPDDIQGADGIAHDREDVRMSIARGQLDELRKSVLFNRTWIINSRYCELGDGVDSLVGYLHHIWYAYYQLSRHTPHEAAEHDSLVLDILRIQGRGPLTRPVAGNYGIDIARTVEGAVWNDMPFLVTDMTEVWMSDFATMSGAHRLNFSSFLAKLASTRISKDRMCQVAIILFRYTFEYPQEVYAFNDPDIEGAERTLRGLQLQQLLPSVFVWIKEAGNNLLLLSEVSWDDCPSTIGHGGSLFVESEFGKQAGNGMSPWRWMFWLKRLHEFQDQAVKVGEKGVEDLCKDSISHMLSDAKTRNSEVLRAYQSGGEFLRQEVHLSALQKILDGEEYEEAIFIGEDQDENVES</sequence>
<evidence type="ECO:0000256" key="1">
    <source>
        <dbReference type="SAM" id="MobiDB-lite"/>
    </source>
</evidence>
<name>A0A9W9RNZ8_PENBR</name>
<evidence type="ECO:0000313" key="3">
    <source>
        <dbReference type="Proteomes" id="UP001148299"/>
    </source>
</evidence>
<dbReference type="AlphaFoldDB" id="A0A9W9RNZ8"/>
<evidence type="ECO:0000313" key="2">
    <source>
        <dbReference type="EMBL" id="KAJ5362389.1"/>
    </source>
</evidence>
<reference evidence="2" key="2">
    <citation type="journal article" date="2023" name="IMA Fungus">
        <title>Comparative genomic study of the Penicillium genus elucidates a diverse pangenome and 15 lateral gene transfer events.</title>
        <authorList>
            <person name="Petersen C."/>
            <person name="Sorensen T."/>
            <person name="Nielsen M.R."/>
            <person name="Sondergaard T.E."/>
            <person name="Sorensen J.L."/>
            <person name="Fitzpatrick D.A."/>
            <person name="Frisvad J.C."/>
            <person name="Nielsen K.L."/>
        </authorList>
    </citation>
    <scope>NUCLEOTIDE SEQUENCE</scope>
    <source>
        <strain evidence="2">IBT 35675</strain>
    </source>
</reference>
<reference evidence="2" key="1">
    <citation type="submission" date="2022-12" db="EMBL/GenBank/DDBJ databases">
        <authorList>
            <person name="Petersen C."/>
        </authorList>
    </citation>
    <scope>NUCLEOTIDE SEQUENCE</scope>
    <source>
        <strain evidence="2">IBT 35675</strain>
    </source>
</reference>
<dbReference type="PANTHER" id="PTHR38797:SF7">
    <property type="entry name" value="TRANSCRIPTION FACTOR DOMAIN-CONTAINING PROTEIN"/>
    <property type="match status" value="1"/>
</dbReference>
<gene>
    <name evidence="2" type="ORF">N7541_003233</name>
</gene>
<dbReference type="Pfam" id="PF12311">
    <property type="entry name" value="DUF3632"/>
    <property type="match status" value="1"/>
</dbReference>
<dbReference type="InterPro" id="IPR022085">
    <property type="entry name" value="OpdG"/>
</dbReference>
<dbReference type="EMBL" id="JAPZBR010000002">
    <property type="protein sequence ID" value="KAJ5362389.1"/>
    <property type="molecule type" value="Genomic_DNA"/>
</dbReference>
<dbReference type="InterPro" id="IPR053204">
    <property type="entry name" value="Oxopyrrolidines_Biosynth-assoc"/>
</dbReference>
<feature type="region of interest" description="Disordered" evidence="1">
    <location>
        <begin position="1"/>
        <end position="23"/>
    </location>
</feature>
<proteinExistence type="predicted"/>
<keyword evidence="3" id="KW-1185">Reference proteome</keyword>
<protein>
    <submittedName>
        <fullName evidence="2">Uncharacterized protein</fullName>
    </submittedName>
</protein>